<reference evidence="3" key="2">
    <citation type="submission" date="2016-02" db="EMBL/GenBank/DDBJ databases">
        <title>Draft genome sequence of five rapidly growing Mycobacterium species.</title>
        <authorList>
            <person name="Katahira K."/>
            <person name="Gotou Y."/>
            <person name="Iida K."/>
            <person name="Ogura Y."/>
            <person name="Hayashi T."/>
        </authorList>
    </citation>
    <scope>NUCLEOTIDE SEQUENCE [LARGE SCALE GENOMIC DNA]</scope>
    <source>
        <strain evidence="3">JCM15298</strain>
    </source>
</reference>
<gene>
    <name evidence="2" type="ORF">RMCC_0886</name>
</gene>
<dbReference type="RefSeq" id="WP_109762020.1">
    <property type="nucleotide sequence ID" value="NZ_BCSY01000028.1"/>
</dbReference>
<reference evidence="3" key="1">
    <citation type="journal article" date="2016" name="Genome Announc.">
        <title>Draft Genome Sequences of Five Rapidly Growing Mycobacterium Species, M. thermoresistibile, M. fortuitum subsp. acetamidolyticum, M. canariasense, M. brisbanense, and M. novocastrense.</title>
        <authorList>
            <person name="Katahira K."/>
            <person name="Ogura Y."/>
            <person name="Gotoh Y."/>
            <person name="Hayashi T."/>
        </authorList>
    </citation>
    <scope>NUCLEOTIDE SEQUENCE [LARGE SCALE GENOMIC DNA]</scope>
    <source>
        <strain evidence="3">JCM15298</strain>
    </source>
</reference>
<feature type="chain" id="PRO_5038553566" evidence="1">
    <location>
        <begin position="28"/>
        <end position="55"/>
    </location>
</feature>
<dbReference type="Proteomes" id="UP000069443">
    <property type="component" value="Unassembled WGS sequence"/>
</dbReference>
<dbReference type="STRING" id="228230.RMCC_0886"/>
<dbReference type="EMBL" id="BCSY01000028">
    <property type="protein sequence ID" value="GAS93920.1"/>
    <property type="molecule type" value="Genomic_DNA"/>
</dbReference>
<proteinExistence type="predicted"/>
<dbReference type="AlphaFoldDB" id="A0A117I8Y8"/>
<feature type="signal peptide" evidence="1">
    <location>
        <begin position="1"/>
        <end position="27"/>
    </location>
</feature>
<evidence type="ECO:0000313" key="3">
    <source>
        <dbReference type="Proteomes" id="UP000069443"/>
    </source>
</evidence>
<accession>A0A117I8Y8</accession>
<sequence length="55" mass="5763">MKKFGFASIIASGFAAAVVALAAPAQADITHHEWVHDIQQHATTGQVTSVFGNGR</sequence>
<comment type="caution">
    <text evidence="2">The sequence shown here is derived from an EMBL/GenBank/DDBJ whole genome shotgun (WGS) entry which is preliminary data.</text>
</comment>
<protein>
    <submittedName>
        <fullName evidence="2">Uncharacterized protein</fullName>
    </submittedName>
</protein>
<organism evidence="2 3">
    <name type="scientific">Mycolicibacterium canariasense</name>
    <name type="common">Mycobacterium canariasense</name>
    <dbReference type="NCBI Taxonomy" id="228230"/>
    <lineage>
        <taxon>Bacteria</taxon>
        <taxon>Bacillati</taxon>
        <taxon>Actinomycetota</taxon>
        <taxon>Actinomycetes</taxon>
        <taxon>Mycobacteriales</taxon>
        <taxon>Mycobacteriaceae</taxon>
        <taxon>Mycolicibacterium</taxon>
    </lineage>
</organism>
<evidence type="ECO:0000313" key="2">
    <source>
        <dbReference type="EMBL" id="GAS93920.1"/>
    </source>
</evidence>
<keyword evidence="3" id="KW-1185">Reference proteome</keyword>
<evidence type="ECO:0000256" key="1">
    <source>
        <dbReference type="SAM" id="SignalP"/>
    </source>
</evidence>
<keyword evidence="1" id="KW-0732">Signal</keyword>
<name>A0A117I8Y8_MYCCR</name>